<dbReference type="AlphaFoldDB" id="B8IVP0"/>
<dbReference type="EMBL" id="CP001350">
    <property type="protein sequence ID" value="ACL62480.1"/>
    <property type="molecule type" value="Genomic_DNA"/>
</dbReference>
<dbReference type="KEGG" id="mno:Mnod_8343"/>
<feature type="region of interest" description="Disordered" evidence="1">
    <location>
        <begin position="136"/>
        <end position="170"/>
    </location>
</feature>
<organism evidence="2 3">
    <name type="scientific">Methylobacterium nodulans (strain LMG 21967 / CNCM I-2342 / ORS 2060)</name>
    <dbReference type="NCBI Taxonomy" id="460265"/>
    <lineage>
        <taxon>Bacteria</taxon>
        <taxon>Pseudomonadati</taxon>
        <taxon>Pseudomonadota</taxon>
        <taxon>Alphaproteobacteria</taxon>
        <taxon>Hyphomicrobiales</taxon>
        <taxon>Methylobacteriaceae</taxon>
        <taxon>Methylobacterium</taxon>
    </lineage>
</organism>
<accession>B8IVP0</accession>
<dbReference type="Proteomes" id="UP000008207">
    <property type="component" value="Plasmid pMNOD01"/>
</dbReference>
<geneLocation type="plasmid" evidence="2 3">
    <name>pMNOD01</name>
</geneLocation>
<evidence type="ECO:0000313" key="2">
    <source>
        <dbReference type="EMBL" id="ACL62480.1"/>
    </source>
</evidence>
<name>B8IVP0_METNO</name>
<keyword evidence="3" id="KW-1185">Reference proteome</keyword>
<reference evidence="3" key="1">
    <citation type="submission" date="2009-01" db="EMBL/GenBank/DDBJ databases">
        <title>Complete sequence of plasmid 1 of Methylobacterium nodulans ORS 2060.</title>
        <authorList>
            <consortium name="US DOE Joint Genome Institute"/>
            <person name="Lucas S."/>
            <person name="Copeland A."/>
            <person name="Lapidus A."/>
            <person name="Glavina del Rio T."/>
            <person name="Dalin E."/>
            <person name="Tice H."/>
            <person name="Bruce D."/>
            <person name="Goodwin L."/>
            <person name="Pitluck S."/>
            <person name="Sims D."/>
            <person name="Brettin T."/>
            <person name="Detter J.C."/>
            <person name="Han C."/>
            <person name="Larimer F."/>
            <person name="Land M."/>
            <person name="Hauser L."/>
            <person name="Kyrpides N."/>
            <person name="Ivanova N."/>
            <person name="Marx C.J."/>
            <person name="Richardson P."/>
        </authorList>
    </citation>
    <scope>NUCLEOTIDE SEQUENCE [LARGE SCALE GENOMIC DNA]</scope>
    <source>
        <strain evidence="3">LMG 21967 / CNCM I-2342 / ORS 2060</strain>
        <plasmid evidence="3">Plasmid pMNOD01</plasmid>
    </source>
</reference>
<proteinExistence type="predicted"/>
<gene>
    <name evidence="2" type="ordered locus">Mnod_8343</name>
</gene>
<keyword evidence="2" id="KW-0614">Plasmid</keyword>
<dbReference type="RefSeq" id="WP_015934030.1">
    <property type="nucleotide sequence ID" value="NC_011892.1"/>
</dbReference>
<evidence type="ECO:0000256" key="1">
    <source>
        <dbReference type="SAM" id="MobiDB-lite"/>
    </source>
</evidence>
<dbReference type="HOGENOM" id="CLU_1568919_0_0_5"/>
<protein>
    <submittedName>
        <fullName evidence="2">Uncharacterized protein</fullName>
    </submittedName>
</protein>
<evidence type="ECO:0000313" key="3">
    <source>
        <dbReference type="Proteomes" id="UP000008207"/>
    </source>
</evidence>
<sequence>MPETSHLRFVGHAASPAAEAAPPPSLLINDDVQYLLRRFASLSVRAQELDDPEMAGWLDRAGLLAVAARLRAQDGIDLAVAGLSCVQRPDRQVFVRPLVTAPCLAGWGSKGSVTAATIGLKLVAQVKAPRRPAWLSGTPPNGALLSPPGPAVAGSSRLADPPDMVRSYQS</sequence>